<feature type="transmembrane region" description="Helical" evidence="7">
    <location>
        <begin position="128"/>
        <end position="144"/>
    </location>
</feature>
<keyword evidence="7" id="KW-0133">Cell shape</keyword>
<keyword evidence="7" id="KW-0961">Cell wall biogenesis/degradation</keyword>
<evidence type="ECO:0000256" key="8">
    <source>
        <dbReference type="NCBIfam" id="TIGR00445"/>
    </source>
</evidence>
<feature type="transmembrane region" description="Helical" evidence="7">
    <location>
        <begin position="213"/>
        <end position="230"/>
    </location>
</feature>
<keyword evidence="7 9" id="KW-0479">Metal-binding</keyword>
<keyword evidence="7" id="KW-0132">Cell division</keyword>
<evidence type="ECO:0000256" key="3">
    <source>
        <dbReference type="ARBA" id="ARBA00022679"/>
    </source>
</evidence>
<reference evidence="10 11" key="1">
    <citation type="journal article" date="2016" name="Environ. Microbiol.">
        <title>Genomic resolution of a cold subsurface aquifer community provides metabolic insights for novel microbes adapted to high CO concentrations.</title>
        <authorList>
            <person name="Probst A.J."/>
            <person name="Castelle C.J."/>
            <person name="Singh A."/>
            <person name="Brown C.T."/>
            <person name="Anantharaman K."/>
            <person name="Sharon I."/>
            <person name="Hug L.A."/>
            <person name="Burstein D."/>
            <person name="Emerson J.B."/>
            <person name="Thomas B.C."/>
            <person name="Banfield J.F."/>
        </authorList>
    </citation>
    <scope>NUCLEOTIDE SEQUENCE [LARGE SCALE GENOMIC DNA]</scope>
    <source>
        <strain evidence="10">CG1_02_42_45</strain>
    </source>
</reference>
<keyword evidence="4 7" id="KW-0812">Transmembrane</keyword>
<evidence type="ECO:0000256" key="4">
    <source>
        <dbReference type="ARBA" id="ARBA00022692"/>
    </source>
</evidence>
<sequence>MELIVFSKIELIRFFWLTGLSFLIAMIWTPLLTNFLYKNRLGKRIRVDKNTPIFSKLHQHKSGTPTMGGILIWVTTAVLTLVFNLERRATWLPLFALVSSGIIGAIDDLLNIRGIGAHGGGMRFRDKFLLYAAVAAVGAWWFYYKLGWNSIHLPGVGDFTIGGWYIPLFIISLVWAAFASNETDGLDGLAGGIFALSYGAYAIIALTQGKVELALFCGTIMGALLAFLWFNINPARFFMGDTGSMALGITLGVIAFLTNSIVVFPIITLVFTIEGLSFLIQRFWRIVFKRKLFLSSPIHHHFEAIGWPEQKIVMRFWVIGAASAVIGLAVALFGRGF</sequence>
<evidence type="ECO:0000256" key="6">
    <source>
        <dbReference type="ARBA" id="ARBA00023136"/>
    </source>
</evidence>
<accession>A0A1J4RTR0</accession>
<keyword evidence="7" id="KW-0573">Peptidoglycan synthesis</keyword>
<feature type="transmembrane region" description="Helical" evidence="7">
    <location>
        <begin position="188"/>
        <end position="207"/>
    </location>
</feature>
<feature type="transmembrane region" description="Helical" evidence="7">
    <location>
        <begin position="164"/>
        <end position="181"/>
    </location>
</feature>
<dbReference type="HAMAP" id="MF_00038">
    <property type="entry name" value="MraY"/>
    <property type="match status" value="1"/>
</dbReference>
<dbReference type="InterPro" id="IPR018480">
    <property type="entry name" value="PNAcMuramoyl-5peptid_Trfase_CS"/>
</dbReference>
<dbReference type="PANTHER" id="PTHR22926">
    <property type="entry name" value="PHOSPHO-N-ACETYLMURAMOYL-PENTAPEPTIDE-TRANSFERASE"/>
    <property type="match status" value="1"/>
</dbReference>
<comment type="caution">
    <text evidence="10">The sequence shown here is derived from an EMBL/GenBank/DDBJ whole genome shotgun (WGS) entry which is preliminary data.</text>
</comment>
<gene>
    <name evidence="7" type="primary">mraY</name>
    <name evidence="10" type="ORF">AUJ40_01255</name>
</gene>
<dbReference type="Proteomes" id="UP000182753">
    <property type="component" value="Unassembled WGS sequence"/>
</dbReference>
<evidence type="ECO:0000313" key="10">
    <source>
        <dbReference type="EMBL" id="OIN89794.1"/>
    </source>
</evidence>
<comment type="subcellular location">
    <subcellularLocation>
        <location evidence="7">Cell membrane</location>
        <topology evidence="7">Multi-pass membrane protein</topology>
    </subcellularLocation>
    <subcellularLocation>
        <location evidence="1">Membrane</location>
        <topology evidence="1">Multi-pass membrane protein</topology>
    </subcellularLocation>
</comment>
<keyword evidence="7" id="KW-1003">Cell membrane</keyword>
<comment type="pathway">
    <text evidence="7">Cell wall biogenesis; peptidoglycan biosynthesis.</text>
</comment>
<evidence type="ECO:0000256" key="2">
    <source>
        <dbReference type="ARBA" id="ARBA00005583"/>
    </source>
</evidence>
<evidence type="ECO:0000256" key="1">
    <source>
        <dbReference type="ARBA" id="ARBA00004141"/>
    </source>
</evidence>
<dbReference type="PANTHER" id="PTHR22926:SF5">
    <property type="entry name" value="PHOSPHO-N-ACETYLMURAMOYL-PENTAPEPTIDE-TRANSFERASE HOMOLOG"/>
    <property type="match status" value="1"/>
</dbReference>
<dbReference type="Pfam" id="PF00953">
    <property type="entry name" value="Glycos_transf_4"/>
    <property type="match status" value="1"/>
</dbReference>
<comment type="catalytic activity">
    <reaction evidence="7">
        <text>UDP-N-acetyl-alpha-D-muramoyl-L-alanyl-gamma-D-glutamyl-meso-2,6-diaminopimeloyl-D-alanyl-D-alanine + di-trans,octa-cis-undecaprenyl phosphate = di-trans,octa-cis-undecaprenyl diphospho-N-acetyl-alpha-D-muramoyl-L-alanyl-D-glutamyl-meso-2,6-diaminopimeloyl-D-alanyl-D-alanine + UMP</text>
        <dbReference type="Rhea" id="RHEA:28386"/>
        <dbReference type="ChEBI" id="CHEBI:57865"/>
        <dbReference type="ChEBI" id="CHEBI:60392"/>
        <dbReference type="ChEBI" id="CHEBI:61386"/>
        <dbReference type="ChEBI" id="CHEBI:61387"/>
        <dbReference type="EC" id="2.7.8.13"/>
    </reaction>
</comment>
<keyword evidence="6 7" id="KW-0472">Membrane</keyword>
<dbReference type="Pfam" id="PF10555">
    <property type="entry name" value="MraY_sig1"/>
    <property type="match status" value="1"/>
</dbReference>
<feature type="binding site" evidence="9">
    <location>
        <position position="181"/>
    </location>
    <ligand>
        <name>Mg(2+)</name>
        <dbReference type="ChEBI" id="CHEBI:18420"/>
    </ligand>
</feature>
<feature type="transmembrane region" description="Helical" evidence="7">
    <location>
        <begin position="66"/>
        <end position="83"/>
    </location>
</feature>
<dbReference type="AlphaFoldDB" id="A0A1J4RTR0"/>
<dbReference type="GO" id="GO:0008963">
    <property type="term" value="F:phospho-N-acetylmuramoyl-pentapeptide-transferase activity"/>
    <property type="evidence" value="ECO:0007669"/>
    <property type="project" value="UniProtKB-UniRule"/>
</dbReference>
<dbReference type="NCBIfam" id="TIGR00445">
    <property type="entry name" value="mraY"/>
    <property type="match status" value="1"/>
</dbReference>
<feature type="transmembrane region" description="Helical" evidence="7">
    <location>
        <begin position="237"/>
        <end position="257"/>
    </location>
</feature>
<dbReference type="EC" id="2.7.8.13" evidence="7 8"/>
<dbReference type="InterPro" id="IPR000715">
    <property type="entry name" value="Glycosyl_transferase_4"/>
</dbReference>
<keyword evidence="7" id="KW-0131">Cell cycle</keyword>
<keyword evidence="7 9" id="KW-0460">Magnesium</keyword>
<evidence type="ECO:0000256" key="9">
    <source>
        <dbReference type="PIRSR" id="PIRSR600715-1"/>
    </source>
</evidence>
<dbReference type="GO" id="GO:0046872">
    <property type="term" value="F:metal ion binding"/>
    <property type="evidence" value="ECO:0007669"/>
    <property type="project" value="UniProtKB-KW"/>
</dbReference>
<comment type="similarity">
    <text evidence="2 7">Belongs to the glycosyltransferase 4 family. MraY subfamily.</text>
</comment>
<feature type="transmembrane region" description="Helical" evidence="7">
    <location>
        <begin position="89"/>
        <end position="107"/>
    </location>
</feature>
<proteinExistence type="inferred from homology"/>
<feature type="transmembrane region" description="Helical" evidence="7">
    <location>
        <begin position="316"/>
        <end position="334"/>
    </location>
</feature>
<dbReference type="GO" id="GO:0005886">
    <property type="term" value="C:plasma membrane"/>
    <property type="evidence" value="ECO:0007669"/>
    <property type="project" value="UniProtKB-SubCell"/>
</dbReference>
<organism evidence="10 11">
    <name type="scientific">Candidatus Berkelbacteria bacterium CG1_02_42_45</name>
    <dbReference type="NCBI Taxonomy" id="1805036"/>
    <lineage>
        <taxon>Bacteria</taxon>
        <taxon>Candidatus Berkelbacteria</taxon>
    </lineage>
</organism>
<comment type="function">
    <text evidence="7">Catalyzes the initial step of the lipid cycle reactions in the biosynthesis of the cell wall peptidoglycan: transfers peptidoglycan precursor phospho-MurNAc-pentapeptide from UDP-MurNAc-pentapeptide onto the lipid carrier undecaprenyl phosphate, yielding undecaprenyl-pyrophosphoryl-MurNAc-pentapeptide, known as lipid I.</text>
</comment>
<evidence type="ECO:0000256" key="5">
    <source>
        <dbReference type="ARBA" id="ARBA00022989"/>
    </source>
</evidence>
<name>A0A1J4RTR0_9BACT</name>
<evidence type="ECO:0000256" key="7">
    <source>
        <dbReference type="HAMAP-Rule" id="MF_00038"/>
    </source>
</evidence>
<dbReference type="InterPro" id="IPR003524">
    <property type="entry name" value="PNAcMuramoyl-5peptid_Trfase"/>
</dbReference>
<feature type="transmembrane region" description="Helical" evidence="7">
    <location>
        <begin position="14"/>
        <end position="37"/>
    </location>
</feature>
<dbReference type="GO" id="GO:0071555">
    <property type="term" value="P:cell wall organization"/>
    <property type="evidence" value="ECO:0007669"/>
    <property type="project" value="UniProtKB-KW"/>
</dbReference>
<dbReference type="CDD" id="cd06852">
    <property type="entry name" value="GT_MraY"/>
    <property type="match status" value="1"/>
</dbReference>
<dbReference type="EMBL" id="MNUJ01000025">
    <property type="protein sequence ID" value="OIN89794.1"/>
    <property type="molecule type" value="Genomic_DNA"/>
</dbReference>
<dbReference type="GO" id="GO:0051301">
    <property type="term" value="P:cell division"/>
    <property type="evidence" value="ECO:0007669"/>
    <property type="project" value="UniProtKB-KW"/>
</dbReference>
<dbReference type="GO" id="GO:0009252">
    <property type="term" value="P:peptidoglycan biosynthetic process"/>
    <property type="evidence" value="ECO:0007669"/>
    <property type="project" value="UniProtKB-UniRule"/>
</dbReference>
<comment type="cofactor">
    <cofactor evidence="7 9">
        <name>Mg(2+)</name>
        <dbReference type="ChEBI" id="CHEBI:18420"/>
    </cofactor>
</comment>
<keyword evidence="3 7" id="KW-0808">Transferase</keyword>
<feature type="binding site" evidence="9">
    <location>
        <position position="241"/>
    </location>
    <ligand>
        <name>Mg(2+)</name>
        <dbReference type="ChEBI" id="CHEBI:18420"/>
    </ligand>
</feature>
<dbReference type="UniPathway" id="UPA00219"/>
<keyword evidence="5 7" id="KW-1133">Transmembrane helix</keyword>
<protein>
    <recommendedName>
        <fullName evidence="7 8">Phospho-N-acetylmuramoyl-pentapeptide-transferase</fullName>
        <ecNumber evidence="7 8">2.7.8.13</ecNumber>
    </recommendedName>
    <alternativeName>
        <fullName evidence="7">UDP-MurNAc-pentapeptide phosphotransferase</fullName>
    </alternativeName>
</protein>
<dbReference type="GO" id="GO:0051992">
    <property type="term" value="F:UDP-N-acetylmuramoyl-L-alanyl-D-glutamyl-meso-2,6-diaminopimelyl-D-alanyl-D-alanine:undecaprenyl-phosphate transferase activity"/>
    <property type="evidence" value="ECO:0007669"/>
    <property type="project" value="RHEA"/>
</dbReference>
<dbReference type="GO" id="GO:0008360">
    <property type="term" value="P:regulation of cell shape"/>
    <property type="evidence" value="ECO:0007669"/>
    <property type="project" value="UniProtKB-KW"/>
</dbReference>
<evidence type="ECO:0000313" key="11">
    <source>
        <dbReference type="Proteomes" id="UP000182753"/>
    </source>
</evidence>